<dbReference type="KEGG" id="htr:EPV75_04250"/>
<gene>
    <name evidence="2" type="ORF">EPV75_04250</name>
</gene>
<evidence type="ECO:0000259" key="1">
    <source>
        <dbReference type="Pfam" id="PF02120"/>
    </source>
</evidence>
<evidence type="ECO:0000313" key="2">
    <source>
        <dbReference type="EMBL" id="QAB14941.1"/>
    </source>
</evidence>
<proteinExistence type="predicted"/>
<feature type="domain" description="Flagellar hook-length control protein-like C-terminal" evidence="1">
    <location>
        <begin position="254"/>
        <end position="331"/>
    </location>
</feature>
<dbReference type="AlphaFoldDB" id="A0A410H207"/>
<protein>
    <submittedName>
        <fullName evidence="2">Flagellar hook-length control protein FliK</fullName>
    </submittedName>
</protein>
<keyword evidence="3" id="KW-1185">Reference proteome</keyword>
<name>A0A410H207_9GAMM</name>
<organism evidence="2 3">
    <name type="scientific">Hydrogenovibrio thermophilus</name>
    <dbReference type="NCBI Taxonomy" id="265883"/>
    <lineage>
        <taxon>Bacteria</taxon>
        <taxon>Pseudomonadati</taxon>
        <taxon>Pseudomonadota</taxon>
        <taxon>Gammaproteobacteria</taxon>
        <taxon>Thiotrichales</taxon>
        <taxon>Piscirickettsiaceae</taxon>
        <taxon>Hydrogenovibrio</taxon>
    </lineage>
</organism>
<keyword evidence="2" id="KW-0969">Cilium</keyword>
<reference evidence="2 3" key="1">
    <citation type="journal article" date="2018" name="Environ. Microbiol.">
        <title>Genomes of ubiquitous marine and hypersaline Hydrogenovibrio, Thiomicrorhabdus and Thiomicrospira spp. encode a diversity of mechanisms to sustain chemolithoautotrophy in heterogeneous environments.</title>
        <authorList>
            <person name="Scott K.M."/>
            <person name="Williams J."/>
            <person name="Porter C.M.B."/>
            <person name="Russel S."/>
            <person name="Harmer T.L."/>
            <person name="Paul J.H."/>
            <person name="Antonen K.M."/>
            <person name="Bridges M.K."/>
            <person name="Camper G.J."/>
            <person name="Campla C.K."/>
            <person name="Casella L.G."/>
            <person name="Chase E."/>
            <person name="Conrad J.W."/>
            <person name="Cruz M.C."/>
            <person name="Dunlap D.S."/>
            <person name="Duran L."/>
            <person name="Fahsbender E.M."/>
            <person name="Goldsmith D.B."/>
            <person name="Keeley R.F."/>
            <person name="Kondoff M.R."/>
            <person name="Kussy B.I."/>
            <person name="Lane M.K."/>
            <person name="Lawler S."/>
            <person name="Leigh B.A."/>
            <person name="Lewis C."/>
            <person name="Lostal L.M."/>
            <person name="Marking D."/>
            <person name="Mancera P.A."/>
            <person name="McClenthan E.C."/>
            <person name="McIntyre E.A."/>
            <person name="Mine J.A."/>
            <person name="Modi S."/>
            <person name="Moore B.D."/>
            <person name="Morgan W.A."/>
            <person name="Nelson K.M."/>
            <person name="Nguyen K.N."/>
            <person name="Ogburn N."/>
            <person name="Parrino D.G."/>
            <person name="Pedapudi A.D."/>
            <person name="Pelham R.P."/>
            <person name="Preece A.M."/>
            <person name="Rampersad E.A."/>
            <person name="Richardson J.C."/>
            <person name="Rodgers C.M."/>
            <person name="Schaffer B.L."/>
            <person name="Sheridan N.E."/>
            <person name="Solone M.R."/>
            <person name="Staley Z.R."/>
            <person name="Tabuchi M."/>
            <person name="Waide R.J."/>
            <person name="Wanjugi P.W."/>
            <person name="Young S."/>
            <person name="Clum A."/>
            <person name="Daum C."/>
            <person name="Huntemann M."/>
            <person name="Ivanova N."/>
            <person name="Kyrpides N."/>
            <person name="Mikhailova N."/>
            <person name="Palaniappan K."/>
            <person name="Pillay M."/>
            <person name="Reddy T.B.K."/>
            <person name="Shapiro N."/>
            <person name="Stamatis D."/>
            <person name="Varghese N."/>
            <person name="Woyke T."/>
            <person name="Boden R."/>
            <person name="Freyermuth S.K."/>
            <person name="Kerfeld C.A."/>
        </authorList>
    </citation>
    <scope>NUCLEOTIDE SEQUENCE [LARGE SCALE GENOMIC DNA]</scope>
    <source>
        <strain evidence="2 3">JR-2</strain>
    </source>
</reference>
<dbReference type="EMBL" id="CP035033">
    <property type="protein sequence ID" value="QAB14941.1"/>
    <property type="molecule type" value="Genomic_DNA"/>
</dbReference>
<accession>A0A410H207</accession>
<dbReference type="InterPro" id="IPR021136">
    <property type="entry name" value="Flagellar_hook_control-like_C"/>
</dbReference>
<sequence length="345" mass="38078">MAIGPTSTSIGGSLNLGQTAAQALKLSVGQMLSVTVTKVEGNQVNFNLAGRSFTATSQQSLQAGQQLDVKVTQTKPNVILQIQPRTAPGTPQPNTQQTLQTAYRQLLPNQMPINQGLQQLVQFSQTGLLPANIQSHITSLLEQLFKPSTQTSAKELKNQLLSSGLFLENQLGKTQKPPTSDLKARLLQLLQMTQQTKASDTAEMPKLAKLLSQTLNRITLQQIQAIENPNLLNIQLPLQPNPYIDEMEIDIRRQAKETPDFWEVIVNLTLSSGELSSKLMFMNDEISLSLWADNTNLEQRVRAGLPELQASFQQAAIPLKQVFITQQKPENHPQAQKVALIDLHV</sequence>
<dbReference type="Proteomes" id="UP000285478">
    <property type="component" value="Chromosome"/>
</dbReference>
<evidence type="ECO:0000313" key="3">
    <source>
        <dbReference type="Proteomes" id="UP000285478"/>
    </source>
</evidence>
<dbReference type="RefSeq" id="WP_128384568.1">
    <property type="nucleotide sequence ID" value="NZ_CP035033.1"/>
</dbReference>
<keyword evidence="2" id="KW-0282">Flagellum</keyword>
<keyword evidence="2" id="KW-0966">Cell projection</keyword>
<dbReference type="Pfam" id="PF02120">
    <property type="entry name" value="Flg_hook"/>
    <property type="match status" value="1"/>
</dbReference>